<evidence type="ECO:0000313" key="1">
    <source>
        <dbReference type="EMBL" id="EDM07994.1"/>
    </source>
</evidence>
<reference evidence="1 2" key="1">
    <citation type="submission" date="2005-09" db="EMBL/GenBank/DDBJ databases">
        <authorList>
            <person name="Mural R.J."/>
            <person name="Li P.W."/>
            <person name="Adams M.D."/>
            <person name="Amanatides P.G."/>
            <person name="Baden-Tillson H."/>
            <person name="Barnstead M."/>
            <person name="Chin S.H."/>
            <person name="Dew I."/>
            <person name="Evans C.A."/>
            <person name="Ferriera S."/>
            <person name="Flanigan M."/>
            <person name="Fosler C."/>
            <person name="Glodek A."/>
            <person name="Gu Z."/>
            <person name="Holt R.A."/>
            <person name="Jennings D."/>
            <person name="Kraft C.L."/>
            <person name="Lu F."/>
            <person name="Nguyen T."/>
            <person name="Nusskern D.R."/>
            <person name="Pfannkoch C.M."/>
            <person name="Sitter C."/>
            <person name="Sutton G.G."/>
            <person name="Venter J.C."/>
            <person name="Wang Z."/>
            <person name="Woodage T."/>
            <person name="Zheng X.H."/>
            <person name="Zhong F."/>
        </authorList>
    </citation>
    <scope>NUCLEOTIDE SEQUENCE [LARGE SCALE GENOMIC DNA]</scope>
    <source>
        <strain>BN</strain>
        <strain evidence="2">Sprague-Dawley</strain>
    </source>
</reference>
<dbReference type="EMBL" id="CH473979">
    <property type="protein sequence ID" value="EDM07994.1"/>
    <property type="molecule type" value="Genomic_DNA"/>
</dbReference>
<sequence>MEVSPKTLPKHVHFPRCLWIFLCGCGCLGSPFIDEAGLELTEILLPRAPECWD</sequence>
<organism evidence="1 2">
    <name type="scientific">Rattus norvegicus</name>
    <name type="common">Rat</name>
    <dbReference type="NCBI Taxonomy" id="10116"/>
    <lineage>
        <taxon>Eukaryota</taxon>
        <taxon>Metazoa</taxon>
        <taxon>Chordata</taxon>
        <taxon>Craniata</taxon>
        <taxon>Vertebrata</taxon>
        <taxon>Euteleostomi</taxon>
        <taxon>Mammalia</taxon>
        <taxon>Eutheria</taxon>
        <taxon>Euarchontoglires</taxon>
        <taxon>Glires</taxon>
        <taxon>Rodentia</taxon>
        <taxon>Myomorpha</taxon>
        <taxon>Muroidea</taxon>
        <taxon>Muridae</taxon>
        <taxon>Murinae</taxon>
        <taxon>Rattus</taxon>
    </lineage>
</organism>
<evidence type="ECO:0000313" key="2">
    <source>
        <dbReference type="Proteomes" id="UP000234681"/>
    </source>
</evidence>
<accession>A6J990</accession>
<dbReference type="Proteomes" id="UP000234681">
    <property type="component" value="Chromosome 1"/>
</dbReference>
<dbReference type="AlphaFoldDB" id="A6J990"/>
<name>A6J990_RAT</name>
<gene>
    <name evidence="1" type="ORF">rCG_53866</name>
</gene>
<protein>
    <submittedName>
        <fullName evidence="1">RCG53866</fullName>
    </submittedName>
</protein>
<proteinExistence type="predicted"/>